<dbReference type="EMBL" id="AMCI01000740">
    <property type="protein sequence ID" value="EJX07974.1"/>
    <property type="molecule type" value="Genomic_DNA"/>
</dbReference>
<proteinExistence type="predicted"/>
<dbReference type="AlphaFoldDB" id="J9GKT5"/>
<comment type="caution">
    <text evidence="1">The sequence shown here is derived from an EMBL/GenBank/DDBJ whole genome shotgun (WGS) entry which is preliminary data.</text>
</comment>
<reference evidence="1" key="1">
    <citation type="journal article" date="2012" name="PLoS ONE">
        <title>Gene sets for utilization of primary and secondary nutrition supplies in the distal gut of endangered iberian lynx.</title>
        <authorList>
            <person name="Alcaide M."/>
            <person name="Messina E."/>
            <person name="Richter M."/>
            <person name="Bargiela R."/>
            <person name="Peplies J."/>
            <person name="Huws S.A."/>
            <person name="Newbold C.J."/>
            <person name="Golyshin P.N."/>
            <person name="Simon M.A."/>
            <person name="Lopez G."/>
            <person name="Yakimov M.M."/>
            <person name="Ferrer M."/>
        </authorList>
    </citation>
    <scope>NUCLEOTIDE SEQUENCE</scope>
</reference>
<dbReference type="InterPro" id="IPR043741">
    <property type="entry name" value="DUF5686"/>
</dbReference>
<evidence type="ECO:0000313" key="1">
    <source>
        <dbReference type="EMBL" id="EJX07974.1"/>
    </source>
</evidence>
<sequence>MALVAWVSGFFFKFAPCLLKMTVRLKYKIWFVYLCSLFSFSLRVTADNYILNPYTQQQISVDSIIERVMTFAPLYETIVADYRANLYIKGRMDIQKKNFILRYVPAMFRLQKGVKEYLLETYSDLHYTAPNIYDQKVKASQGTVRGNRGLPGLLEYFNVNIYSSSLLHEERLLSPLAQNAQKYYRYQVDSVWGKPNNLDYRIRFIPRTKSDQLVGGYMVVSSNVWSVREIRFSGRSELITFTCWIRMGEVGEKDEFLPTRYDVEALFNFLGNRVGGNYTASLEYKSIELKEQRVRKIEKKKYNLSDSFSLQCDTNAYKTDASTFAILRPIPLNEQEKKLYRDNALRKNTAALHKPSKSKVFWGTMGDIMLEDYKFNVAKVGSVRFSPFINPLLFSYSGSNGLSYRQDFRYNRLFRGDKLLRIVPRLGYNFKRKEFYWAVNADFEYLPKKRAFFRLNVGNGNRIYSSKVLDELKSMPDSIFNFDLIHLEYFKDLYFNFQHTIEVTNGLEIGLGFSVHKRTAVKPSRFVITGDYPMPPPEFMDKFRNKYISFAPRIRVEWTPGLYYYMNGKRKINLRSVYPTFSVDYERGLKGVFNSTGQHERIEFDYQHRIRMGLMRTVFYRFGFGMFTNQDELYFVDFANFSRHNLPVGWNDEIGGVFQVLDGRWYNSSRRYVRGHFTYEAPFLLLRHLMKHTRYVQNERIYISALCMPHMQPYMEVGYGIGTHIFDFGVFVSSENWKFGGVGCKFTFELFNR</sequence>
<name>J9GKT5_9ZZZZ</name>
<dbReference type="Pfam" id="PF18939">
    <property type="entry name" value="DUF5686"/>
    <property type="match status" value="1"/>
</dbReference>
<organism evidence="1">
    <name type="scientific">gut metagenome</name>
    <dbReference type="NCBI Taxonomy" id="749906"/>
    <lineage>
        <taxon>unclassified sequences</taxon>
        <taxon>metagenomes</taxon>
        <taxon>organismal metagenomes</taxon>
    </lineage>
</organism>
<gene>
    <name evidence="1" type="ORF">EVA_03907</name>
</gene>
<accession>J9GKT5</accession>
<protein>
    <submittedName>
        <fullName evidence="1">Uncharacterized protein</fullName>
    </submittedName>
</protein>